<dbReference type="UniPathway" id="UPA00193"/>
<evidence type="ECO:0000313" key="10">
    <source>
        <dbReference type="EMBL" id="PWJ53988.1"/>
    </source>
</evidence>
<reference evidence="10 11" key="1">
    <citation type="submission" date="2018-03" db="EMBL/GenBank/DDBJ databases">
        <title>Genomic Encyclopedia of Archaeal and Bacterial Type Strains, Phase II (KMG-II): from individual species to whole genera.</title>
        <authorList>
            <person name="Goeker M."/>
        </authorList>
    </citation>
    <scope>NUCLEOTIDE SEQUENCE [LARGE SCALE GENOMIC DNA]</scope>
    <source>
        <strain evidence="10 11">DSM 44889</strain>
    </source>
</reference>
<dbReference type="GO" id="GO:0035999">
    <property type="term" value="P:tetrahydrofolate interconversion"/>
    <property type="evidence" value="ECO:0007669"/>
    <property type="project" value="UniProtKB-UniPathway"/>
</dbReference>
<evidence type="ECO:0000256" key="6">
    <source>
        <dbReference type="ARBA" id="ARBA00023002"/>
    </source>
</evidence>
<evidence type="ECO:0000256" key="8">
    <source>
        <dbReference type="RuleBase" id="RU003862"/>
    </source>
</evidence>
<evidence type="ECO:0000256" key="2">
    <source>
        <dbReference type="ARBA" id="ARBA00004777"/>
    </source>
</evidence>
<dbReference type="GO" id="GO:0005829">
    <property type="term" value="C:cytosol"/>
    <property type="evidence" value="ECO:0007669"/>
    <property type="project" value="TreeGrafter"/>
</dbReference>
<evidence type="ECO:0000256" key="3">
    <source>
        <dbReference type="ARBA" id="ARBA00006743"/>
    </source>
</evidence>
<evidence type="ECO:0000259" key="9">
    <source>
        <dbReference type="Pfam" id="PF12225"/>
    </source>
</evidence>
<sequence length="352" mass="36174">MSTPVTSAPLLARAPDCPKSMTYGPCGGVNPDDTCEVAPTTCVFLRRSLPVPWTPSAAGGGKDVATRAGRELQAIARRRPLVLTGIPARAMSSQTVAPTAAELAGSVDAVLSGDAGRARVQFPPSYRAALIAATGLRVWMGVTSRDRNRTATDAELASLAALGAAGVHCVTGDHTRTGDRPDARPVFDLESTTMLPRARALGLFASFAESPAAPDVASRGARVAQKQRAGGQLCFTQYAGDVDDELAFVARCRDAGATVPVLPGVPLVVDREGAELLASFHAAKLTTGFLDRLFAARDVRAEGVRLAVAHGSALLDSGEVGGVVVAGGVRRGHEVAYATALATVARELGGGS</sequence>
<dbReference type="GO" id="GO:0009086">
    <property type="term" value="P:methionine biosynthetic process"/>
    <property type="evidence" value="ECO:0007669"/>
    <property type="project" value="TreeGrafter"/>
</dbReference>
<comment type="caution">
    <text evidence="10">The sequence shown here is derived from an EMBL/GenBank/DDBJ whole genome shotgun (WGS) entry which is preliminary data.</text>
</comment>
<proteinExistence type="inferred from homology"/>
<gene>
    <name evidence="10" type="ORF">BXY45_10970</name>
</gene>
<organism evidence="10 11">
    <name type="scientific">Quadrisphaera granulorum</name>
    <dbReference type="NCBI Taxonomy" id="317664"/>
    <lineage>
        <taxon>Bacteria</taxon>
        <taxon>Bacillati</taxon>
        <taxon>Actinomycetota</taxon>
        <taxon>Actinomycetes</taxon>
        <taxon>Kineosporiales</taxon>
        <taxon>Kineosporiaceae</taxon>
        <taxon>Quadrisphaera</taxon>
    </lineage>
</organism>
<comment type="cofactor">
    <cofactor evidence="1 8">
        <name>FAD</name>
        <dbReference type="ChEBI" id="CHEBI:57692"/>
    </cofactor>
</comment>
<evidence type="ECO:0000256" key="4">
    <source>
        <dbReference type="ARBA" id="ARBA00022630"/>
    </source>
</evidence>
<dbReference type="InterPro" id="IPR029041">
    <property type="entry name" value="FAD-linked_oxidoreductase-like"/>
</dbReference>
<dbReference type="Gene3D" id="3.20.20.220">
    <property type="match status" value="1"/>
</dbReference>
<keyword evidence="5 8" id="KW-0274">FAD</keyword>
<comment type="pathway">
    <text evidence="2 8">One-carbon metabolism; tetrahydrofolate interconversion.</text>
</comment>
<feature type="domain" description="Methylene-tetrahydrofolate reductase C-terminal-like" evidence="9">
    <location>
        <begin position="16"/>
        <end position="44"/>
    </location>
</feature>
<dbReference type="Pfam" id="PF12225">
    <property type="entry name" value="DUF5981"/>
    <property type="match status" value="1"/>
</dbReference>
<accession>A0A316A9W3</accession>
<dbReference type="RefSeq" id="WP_211319386.1">
    <property type="nucleotide sequence ID" value="NZ_QGDQ01000009.1"/>
</dbReference>
<comment type="catalytic activity">
    <reaction evidence="7">
        <text>(6S)-5-methyl-5,6,7,8-tetrahydrofolate + NAD(+) = (6R)-5,10-methylene-5,6,7,8-tetrahydrofolate + NADH + H(+)</text>
        <dbReference type="Rhea" id="RHEA:19821"/>
        <dbReference type="ChEBI" id="CHEBI:15378"/>
        <dbReference type="ChEBI" id="CHEBI:15636"/>
        <dbReference type="ChEBI" id="CHEBI:18608"/>
        <dbReference type="ChEBI" id="CHEBI:57540"/>
        <dbReference type="ChEBI" id="CHEBI:57945"/>
        <dbReference type="EC" id="1.5.1.54"/>
    </reaction>
    <physiologicalReaction direction="right-to-left" evidence="7">
        <dbReference type="Rhea" id="RHEA:19823"/>
    </physiologicalReaction>
</comment>
<evidence type="ECO:0000256" key="1">
    <source>
        <dbReference type="ARBA" id="ARBA00001974"/>
    </source>
</evidence>
<evidence type="ECO:0000256" key="7">
    <source>
        <dbReference type="ARBA" id="ARBA00048628"/>
    </source>
</evidence>
<dbReference type="GO" id="GO:0106312">
    <property type="term" value="F:methylenetetrahydrofolate reductase (NADH) activity"/>
    <property type="evidence" value="ECO:0007669"/>
    <property type="project" value="UniProtKB-EC"/>
</dbReference>
<dbReference type="PANTHER" id="PTHR45754:SF3">
    <property type="entry name" value="METHYLENETETRAHYDROFOLATE REDUCTASE (NADPH)"/>
    <property type="match status" value="1"/>
</dbReference>
<dbReference type="PANTHER" id="PTHR45754">
    <property type="entry name" value="METHYLENETETRAHYDROFOLATE REDUCTASE"/>
    <property type="match status" value="1"/>
</dbReference>
<dbReference type="Pfam" id="PF02219">
    <property type="entry name" value="MTHFR"/>
    <property type="match status" value="1"/>
</dbReference>
<dbReference type="InterPro" id="IPR022026">
    <property type="entry name" value="DUF5981"/>
</dbReference>
<keyword evidence="6 8" id="KW-0560">Oxidoreductase</keyword>
<dbReference type="Proteomes" id="UP000245469">
    <property type="component" value="Unassembled WGS sequence"/>
</dbReference>
<name>A0A316A9W3_9ACTN</name>
<comment type="similarity">
    <text evidence="3 8">Belongs to the methylenetetrahydrofolate reductase family.</text>
</comment>
<dbReference type="EMBL" id="QGDQ01000009">
    <property type="protein sequence ID" value="PWJ53988.1"/>
    <property type="molecule type" value="Genomic_DNA"/>
</dbReference>
<keyword evidence="4 8" id="KW-0285">Flavoprotein</keyword>
<dbReference type="GO" id="GO:0071949">
    <property type="term" value="F:FAD binding"/>
    <property type="evidence" value="ECO:0007669"/>
    <property type="project" value="TreeGrafter"/>
</dbReference>
<dbReference type="InterPro" id="IPR003171">
    <property type="entry name" value="Mehydrof_redctse-like"/>
</dbReference>
<evidence type="ECO:0000256" key="5">
    <source>
        <dbReference type="ARBA" id="ARBA00022827"/>
    </source>
</evidence>
<dbReference type="AlphaFoldDB" id="A0A316A9W3"/>
<keyword evidence="11" id="KW-1185">Reference proteome</keyword>
<dbReference type="SUPFAM" id="SSF51730">
    <property type="entry name" value="FAD-linked oxidoreductase"/>
    <property type="match status" value="1"/>
</dbReference>
<protein>
    <recommendedName>
        <fullName evidence="8">Methylenetetrahydrofolate reductase</fullName>
    </recommendedName>
</protein>
<evidence type="ECO:0000313" key="11">
    <source>
        <dbReference type="Proteomes" id="UP000245469"/>
    </source>
</evidence>